<sequence length="50" mass="5644">MADDLVDGEPGAVARLRAVDEELRGRREDRRRAAALRELIARYVEDYGDG</sequence>
<dbReference type="AlphaFoldDB" id="A0A7H1BAU1"/>
<accession>A0A7H1BAU1</accession>
<dbReference type="Proteomes" id="UP000516428">
    <property type="component" value="Chromosome"/>
</dbReference>
<protein>
    <submittedName>
        <fullName evidence="1">Uncharacterized protein</fullName>
    </submittedName>
</protein>
<reference evidence="1 2" key="1">
    <citation type="submission" date="2020-09" db="EMBL/GenBank/DDBJ databases">
        <title>A novel species.</title>
        <authorList>
            <person name="Gao J."/>
        </authorList>
    </citation>
    <scope>NUCLEOTIDE SEQUENCE [LARGE SCALE GENOMIC DNA]</scope>
    <source>
        <strain evidence="1 2">CRXT-Y-14</strain>
    </source>
</reference>
<organism evidence="1 2">
    <name type="scientific">Streptomyces xanthii</name>
    <dbReference type="NCBI Taxonomy" id="2768069"/>
    <lineage>
        <taxon>Bacteria</taxon>
        <taxon>Bacillati</taxon>
        <taxon>Actinomycetota</taxon>
        <taxon>Actinomycetes</taxon>
        <taxon>Kitasatosporales</taxon>
        <taxon>Streptomycetaceae</taxon>
        <taxon>Streptomyces</taxon>
    </lineage>
</organism>
<dbReference type="RefSeq" id="WP_188338536.1">
    <property type="nucleotide sequence ID" value="NZ_CP061281.1"/>
</dbReference>
<proteinExistence type="predicted"/>
<dbReference type="EMBL" id="CP061281">
    <property type="protein sequence ID" value="QNS05846.1"/>
    <property type="molecule type" value="Genomic_DNA"/>
</dbReference>
<evidence type="ECO:0000313" key="1">
    <source>
        <dbReference type="EMBL" id="QNS05846.1"/>
    </source>
</evidence>
<keyword evidence="2" id="KW-1185">Reference proteome</keyword>
<evidence type="ECO:0000313" key="2">
    <source>
        <dbReference type="Proteomes" id="UP000516428"/>
    </source>
</evidence>
<name>A0A7H1BAU1_9ACTN</name>
<gene>
    <name evidence="1" type="ORF">IAG42_21150</name>
</gene>
<dbReference type="KEGG" id="sxn:IAG42_21150"/>